<dbReference type="InterPro" id="IPR006262">
    <property type="entry name" value="Cyt_deam_tetra"/>
</dbReference>
<feature type="binding site" evidence="14">
    <location>
        <position position="90"/>
    </location>
    <ligand>
        <name>Zn(2+)</name>
        <dbReference type="ChEBI" id="CHEBI:29105"/>
        <note>catalytic</note>
    </ligand>
</feature>
<protein>
    <recommendedName>
        <fullName evidence="5 15">Cytidine deaminase</fullName>
        <ecNumber evidence="4 15">3.5.4.5</ecNumber>
    </recommendedName>
    <alternativeName>
        <fullName evidence="9 15">Cytidine aminohydrolase</fullName>
    </alternativeName>
</protein>
<dbReference type="GO" id="GO:0055086">
    <property type="term" value="P:nucleobase-containing small molecule metabolic process"/>
    <property type="evidence" value="ECO:0007669"/>
    <property type="project" value="UniProtKB-ARBA"/>
</dbReference>
<dbReference type="PROSITE" id="PS00903">
    <property type="entry name" value="CYT_DCMP_DEAMINASES_1"/>
    <property type="match status" value="1"/>
</dbReference>
<dbReference type="GO" id="GO:0008270">
    <property type="term" value="F:zinc ion binding"/>
    <property type="evidence" value="ECO:0007669"/>
    <property type="project" value="UniProtKB-UniRule"/>
</dbReference>
<dbReference type="RefSeq" id="WP_312032044.1">
    <property type="nucleotide sequence ID" value="NZ_CP051151.1"/>
</dbReference>
<evidence type="ECO:0000256" key="14">
    <source>
        <dbReference type="PIRSR" id="PIRSR606262-3"/>
    </source>
</evidence>
<comment type="function">
    <text evidence="2 15">This enzyme scavenges exogenous and endogenous cytidine and 2'-deoxycytidine for UMP synthesis.</text>
</comment>
<feature type="active site" description="Proton donor" evidence="12">
    <location>
        <position position="54"/>
    </location>
</feature>
<evidence type="ECO:0000256" key="10">
    <source>
        <dbReference type="ARBA" id="ARBA00049252"/>
    </source>
</evidence>
<dbReference type="Gene3D" id="3.40.140.10">
    <property type="entry name" value="Cytidine Deaminase, domain 2"/>
    <property type="match status" value="1"/>
</dbReference>
<feature type="binding site" evidence="14">
    <location>
        <position position="87"/>
    </location>
    <ligand>
        <name>Zn(2+)</name>
        <dbReference type="ChEBI" id="CHEBI:29105"/>
        <note>catalytic</note>
    </ligand>
</feature>
<dbReference type="PANTHER" id="PTHR11644:SF2">
    <property type="entry name" value="CYTIDINE DEAMINASE"/>
    <property type="match status" value="1"/>
</dbReference>
<evidence type="ECO:0000256" key="15">
    <source>
        <dbReference type="RuleBase" id="RU364006"/>
    </source>
</evidence>
<comment type="similarity">
    <text evidence="3 15">Belongs to the cytidine and deoxycytidylate deaminase family.</text>
</comment>
<dbReference type="GO" id="GO:0042802">
    <property type="term" value="F:identical protein binding"/>
    <property type="evidence" value="ECO:0007669"/>
    <property type="project" value="UniProtKB-ARBA"/>
</dbReference>
<dbReference type="Pfam" id="PF00383">
    <property type="entry name" value="dCMP_cyt_deam_1"/>
    <property type="match status" value="1"/>
</dbReference>
<comment type="catalytic activity">
    <reaction evidence="10 15">
        <text>2'-deoxycytidine + H2O + H(+) = 2'-deoxyuridine + NH4(+)</text>
        <dbReference type="Rhea" id="RHEA:13433"/>
        <dbReference type="ChEBI" id="CHEBI:15377"/>
        <dbReference type="ChEBI" id="CHEBI:15378"/>
        <dbReference type="ChEBI" id="CHEBI:15698"/>
        <dbReference type="ChEBI" id="CHEBI:16450"/>
        <dbReference type="ChEBI" id="CHEBI:28938"/>
        <dbReference type="EC" id="3.5.4.5"/>
    </reaction>
</comment>
<keyword evidence="7 15" id="KW-0378">Hydrolase</keyword>
<keyword evidence="8 14" id="KW-0862">Zinc</keyword>
<proteinExistence type="inferred from homology"/>
<keyword evidence="6 14" id="KW-0479">Metal-binding</keyword>
<feature type="binding site" evidence="13">
    <location>
        <begin position="41"/>
        <end position="47"/>
    </location>
    <ligand>
        <name>substrate</name>
    </ligand>
</feature>
<sequence>MKNEMLNEAIKIIENAYVPYSKFRVAAVLKLKNGQTLTGVNVENASYGLSNCAERTALFHAYAQGYRKEDIDKLLVYTDKEYFVSPCGACRQVMNELLESDAEVIMANSKGEMKSVKNKDLLPFGFSSEDL</sequence>
<dbReference type="PANTHER" id="PTHR11644">
    <property type="entry name" value="CYTIDINE DEAMINASE"/>
    <property type="match status" value="1"/>
</dbReference>
<dbReference type="PROSITE" id="PS51747">
    <property type="entry name" value="CYT_DCMP_DEAMINASES_2"/>
    <property type="match status" value="1"/>
</dbReference>
<organism evidence="17 18">
    <name type="scientific">Hujiaoplasma nucleasis</name>
    <dbReference type="NCBI Taxonomy" id="2725268"/>
    <lineage>
        <taxon>Bacteria</taxon>
        <taxon>Bacillati</taxon>
        <taxon>Mycoplasmatota</taxon>
        <taxon>Mollicutes</taxon>
        <taxon>Candidatus Izemoplasmatales</taxon>
        <taxon>Hujiaoplasmataceae</taxon>
        <taxon>Hujiaoplasma</taxon>
    </lineage>
</organism>
<keyword evidence="18" id="KW-1185">Reference proteome</keyword>
<evidence type="ECO:0000313" key="17">
    <source>
        <dbReference type="EMBL" id="QLY39570.1"/>
    </source>
</evidence>
<dbReference type="CDD" id="cd01283">
    <property type="entry name" value="cytidine_deaminase"/>
    <property type="match status" value="1"/>
</dbReference>
<evidence type="ECO:0000313" key="18">
    <source>
        <dbReference type="Proteomes" id="UP000512167"/>
    </source>
</evidence>
<evidence type="ECO:0000256" key="2">
    <source>
        <dbReference type="ARBA" id="ARBA00003949"/>
    </source>
</evidence>
<dbReference type="GO" id="GO:0005829">
    <property type="term" value="C:cytosol"/>
    <property type="evidence" value="ECO:0007669"/>
    <property type="project" value="TreeGrafter"/>
</dbReference>
<dbReference type="EMBL" id="CP051151">
    <property type="protein sequence ID" value="QLY39570.1"/>
    <property type="molecule type" value="Genomic_DNA"/>
</dbReference>
<dbReference type="InterPro" id="IPR050202">
    <property type="entry name" value="Cyt/Deoxycyt_deaminase"/>
</dbReference>
<feature type="binding site" evidence="14">
    <location>
        <position position="52"/>
    </location>
    <ligand>
        <name>Zn(2+)</name>
        <dbReference type="ChEBI" id="CHEBI:29105"/>
        <note>catalytic</note>
    </ligand>
</feature>
<comment type="catalytic activity">
    <reaction evidence="11 15">
        <text>cytidine + H2O + H(+) = uridine + NH4(+)</text>
        <dbReference type="Rhea" id="RHEA:16069"/>
        <dbReference type="ChEBI" id="CHEBI:15377"/>
        <dbReference type="ChEBI" id="CHEBI:15378"/>
        <dbReference type="ChEBI" id="CHEBI:16704"/>
        <dbReference type="ChEBI" id="CHEBI:17562"/>
        <dbReference type="ChEBI" id="CHEBI:28938"/>
        <dbReference type="EC" id="3.5.4.5"/>
    </reaction>
</comment>
<dbReference type="InterPro" id="IPR002125">
    <property type="entry name" value="CMP_dCMP_dom"/>
</dbReference>
<dbReference type="InterPro" id="IPR016192">
    <property type="entry name" value="APOBEC/CMP_deaminase_Zn-bd"/>
</dbReference>
<evidence type="ECO:0000256" key="3">
    <source>
        <dbReference type="ARBA" id="ARBA00006576"/>
    </source>
</evidence>
<comment type="cofactor">
    <cofactor evidence="1 14 15">
        <name>Zn(2+)</name>
        <dbReference type="ChEBI" id="CHEBI:29105"/>
    </cofactor>
</comment>
<evidence type="ECO:0000256" key="5">
    <source>
        <dbReference type="ARBA" id="ARBA00018266"/>
    </source>
</evidence>
<evidence type="ECO:0000256" key="11">
    <source>
        <dbReference type="ARBA" id="ARBA00049558"/>
    </source>
</evidence>
<evidence type="ECO:0000256" key="7">
    <source>
        <dbReference type="ARBA" id="ARBA00022801"/>
    </source>
</evidence>
<dbReference type="SUPFAM" id="SSF53927">
    <property type="entry name" value="Cytidine deaminase-like"/>
    <property type="match status" value="1"/>
</dbReference>
<dbReference type="GO" id="GO:0072527">
    <property type="term" value="P:pyrimidine-containing compound metabolic process"/>
    <property type="evidence" value="ECO:0007669"/>
    <property type="project" value="UniProtKB-ARBA"/>
</dbReference>
<evidence type="ECO:0000256" key="13">
    <source>
        <dbReference type="PIRSR" id="PIRSR606262-2"/>
    </source>
</evidence>
<dbReference type="GO" id="GO:0004126">
    <property type="term" value="F:cytidine deaminase activity"/>
    <property type="evidence" value="ECO:0007669"/>
    <property type="project" value="UniProtKB-UniRule"/>
</dbReference>
<evidence type="ECO:0000256" key="6">
    <source>
        <dbReference type="ARBA" id="ARBA00022723"/>
    </source>
</evidence>
<dbReference type="NCBIfam" id="NF004064">
    <property type="entry name" value="PRK05578.1"/>
    <property type="match status" value="1"/>
</dbReference>
<feature type="domain" description="CMP/dCMP-type deaminase" evidence="16">
    <location>
        <begin position="1"/>
        <end position="129"/>
    </location>
</feature>
<evidence type="ECO:0000256" key="8">
    <source>
        <dbReference type="ARBA" id="ARBA00022833"/>
    </source>
</evidence>
<accession>A0A7L6MZZ7</accession>
<dbReference type="EC" id="3.5.4.5" evidence="4 15"/>
<reference evidence="17 18" key="1">
    <citation type="submission" date="2020-04" db="EMBL/GenBank/DDBJ databases">
        <authorList>
            <person name="Zheng R.K."/>
            <person name="Sun C.M."/>
        </authorList>
    </citation>
    <scope>NUCLEOTIDE SEQUENCE [LARGE SCALE GENOMIC DNA]</scope>
    <source>
        <strain evidence="18">zrk29</strain>
    </source>
</reference>
<dbReference type="Proteomes" id="UP000512167">
    <property type="component" value="Chromosome"/>
</dbReference>
<evidence type="ECO:0000256" key="9">
    <source>
        <dbReference type="ARBA" id="ARBA00032005"/>
    </source>
</evidence>
<dbReference type="AlphaFoldDB" id="A0A7L6MZZ7"/>
<evidence type="ECO:0000259" key="16">
    <source>
        <dbReference type="PROSITE" id="PS51747"/>
    </source>
</evidence>
<dbReference type="NCBIfam" id="TIGR01354">
    <property type="entry name" value="cyt_deam_tetra"/>
    <property type="match status" value="1"/>
</dbReference>
<dbReference type="KEGG" id="tbk:HF295_01305"/>
<evidence type="ECO:0000256" key="12">
    <source>
        <dbReference type="PIRSR" id="PIRSR606262-1"/>
    </source>
</evidence>
<name>A0A7L6MZZ7_9MOLU</name>
<evidence type="ECO:0000256" key="4">
    <source>
        <dbReference type="ARBA" id="ARBA00012783"/>
    </source>
</evidence>
<gene>
    <name evidence="17" type="primary">cdd</name>
    <name evidence="17" type="ORF">HF295_01305</name>
</gene>
<dbReference type="InterPro" id="IPR016193">
    <property type="entry name" value="Cytidine_deaminase-like"/>
</dbReference>
<evidence type="ECO:0000256" key="1">
    <source>
        <dbReference type="ARBA" id="ARBA00001947"/>
    </source>
</evidence>
<dbReference type="FunFam" id="3.40.140.10:FF:000008">
    <property type="entry name" value="Cytidine deaminase"/>
    <property type="match status" value="1"/>
</dbReference>